<feature type="compositionally biased region" description="Basic and acidic residues" evidence="5">
    <location>
        <begin position="155"/>
        <end position="181"/>
    </location>
</feature>
<protein>
    <recommendedName>
        <fullName evidence="4">Kinase</fullName>
        <ecNumber evidence="4">2.7.-.-</ecNumber>
    </recommendedName>
</protein>
<feature type="compositionally biased region" description="Basic and acidic residues" evidence="5">
    <location>
        <begin position="818"/>
        <end position="833"/>
    </location>
</feature>
<proteinExistence type="inferred from homology"/>
<feature type="region of interest" description="Disordered" evidence="5">
    <location>
        <begin position="676"/>
        <end position="745"/>
    </location>
</feature>
<evidence type="ECO:0000256" key="4">
    <source>
        <dbReference type="RuleBase" id="RU363090"/>
    </source>
</evidence>
<feature type="compositionally biased region" description="Acidic residues" evidence="5">
    <location>
        <begin position="730"/>
        <end position="744"/>
    </location>
</feature>
<feature type="compositionally biased region" description="Polar residues" evidence="5">
    <location>
        <begin position="139"/>
        <end position="153"/>
    </location>
</feature>
<dbReference type="PANTHER" id="PTHR12400">
    <property type="entry name" value="INOSITOL POLYPHOSPHATE KINASE"/>
    <property type="match status" value="1"/>
</dbReference>
<dbReference type="InterPro" id="IPR038286">
    <property type="entry name" value="IPK_sf"/>
</dbReference>
<dbReference type="EMBL" id="HE806324">
    <property type="protein sequence ID" value="CCH62840.1"/>
    <property type="molecule type" value="Genomic_DNA"/>
</dbReference>
<sequence length="1481" mass="168821">MNNNIAKHTHNEQFHRRKRHSTSSCENRDPRSTIKTPHPIINRNQLILLKQKSVTEGNKNSTNTTIIGEDQNHERDNKNNSLIDDNEEAIEDDEEDDVGPIANLKDLNIEDKQKKQEGPILHGRKASTYMGIFRDDRSPSNFSKTSTDDSPNETIIKELSKNPNSHRDVESNSDKDKNNNRLVFSEHETIKEGIINSDPFINNDNNNKIDDNIDNSTSCLNSSTSIVTVSDTTHNNSEIIDKIDNSSNTHTDNKPISKLSQLISSSISKTKASTSNLSASILPHKILDDSEISPRAVKETLIDVAPNVRSIPKELISPISKLQRKSPKKEQFDNKEVRIENHLEHYEQTHDNNNKNNGQNKSQNDHKDHHSYNLHNRRHHHHHHHHKKHIHNDDDEFRSKSLTINNRPSSPDKQKYISTSKPHLTDDLTLTPISSATYYPHKSAIKLNSNKYSKHNKINNNPIGVSSSLSNDIIFQNKSISNSTSASTSPTHTLDRTDGFTLSSSVPLDLSIDSDNDNIIGTNGKIIKRLRITNNNDSYSKLQDTMRIDTDFIPPKKSSKTIETTTPPENIVNSKEISMKTDVKSTQTASATKGRLDSSIVNKQVIIQINGKQKSNENDTLDVKPYSNVIDREDERNIDENLEVKFNDKIENKSVETDNQKSISVIKKLQEIKDPSELDGLTQAGEQQGKISSSGPDLQKTTSTTGLITENPNNENLEGDVIEPAKYEDGQDYEEDEDEEDEEHAEYPLAVELQPFTNKVGGHTAIFRFSERAVCKALVNRENKWYENIEQNHKELLQFMPRYIGVLNVRQHFTSKGSQHENNTDEDINDKKYSTPLPTASPPNPSSPLSPINSMKVRSRGSRKSSLTMNNNHLAGKGVHLNGSHISHSQHAQMRRKSSQSANKTNVLDASKFMGEPLTHVQSLPTTACHVSKTDYQDLAFPEVVLDDNKHIIPDSLWGRYSNSHTHFIPVTHYGDYIDNSFDSQSDVHSMNNLHGRTRSENCNMISKSSDDIISPIRDNNDSMDGLDRSPDEIIQSPKLTSPFDKWDSGSTMINTKLQELVLQEVFAPTYIRKERKGSTCSYHEKKQGEDIHDHMSKNNFSKAIESSRSVIDLKEIGKRVIPKVHRTVSEIQNKTLGTPLKSKVISRSNMKELNDIQESEYKINNNNQEPKNHNDVSSSIDGYKPSTSLTDSITFEGNSKTVVSKFILLEDLTRKMNKPCALDLKMGTRQYGVDAKPAKQRSQRSKCHKTTSRKLGVRICGMKTWNKEYYIKRDKYFGRRVKIGWQFTRCLSRFFYDGVSVASIIRQIPHLVVQLDMLFSELVKLKGYRLYGASLLLMYDGKNKYGKTGKAKLHIIDFARCITKKDLDYGLDTFRIPPQHIESEDRGFLRGVRSLKFYLILIWNFLTNDTPLLENAEDLQEFMKTNSKEFEKNWDWLDEFDKEDECDFNNPDSELRKKWRKYELIFDVEPRHLNNEEVSD</sequence>
<evidence type="ECO:0000313" key="7">
    <source>
        <dbReference type="Proteomes" id="UP000002866"/>
    </source>
</evidence>
<evidence type="ECO:0000256" key="2">
    <source>
        <dbReference type="ARBA" id="ARBA00022679"/>
    </source>
</evidence>
<dbReference type="GO" id="GO:0000824">
    <property type="term" value="F:inositol-1,4,5,6-tetrakisphosphate 3-kinase activity"/>
    <property type="evidence" value="ECO:0007669"/>
    <property type="project" value="TreeGrafter"/>
</dbReference>
<feature type="compositionally biased region" description="Pro residues" evidence="5">
    <location>
        <begin position="839"/>
        <end position="848"/>
    </location>
</feature>
<feature type="compositionally biased region" description="Polar residues" evidence="5">
    <location>
        <begin position="684"/>
        <end position="716"/>
    </location>
</feature>
<dbReference type="RefSeq" id="XP_004182359.1">
    <property type="nucleotide sequence ID" value="XM_004182311.1"/>
</dbReference>
<dbReference type="GO" id="GO:0046854">
    <property type="term" value="P:phosphatidylinositol phosphate biosynthetic process"/>
    <property type="evidence" value="ECO:0007669"/>
    <property type="project" value="TreeGrafter"/>
</dbReference>
<dbReference type="Gene3D" id="3.30.470.160">
    <property type="entry name" value="Inositol polyphosphate kinase"/>
    <property type="match status" value="1"/>
</dbReference>
<dbReference type="EC" id="2.7.-.-" evidence="4"/>
<dbReference type="GeneID" id="14498017"/>
<evidence type="ECO:0000256" key="1">
    <source>
        <dbReference type="ARBA" id="ARBA00007374"/>
    </source>
</evidence>
<feature type="compositionally biased region" description="Polar residues" evidence="5">
    <location>
        <begin position="400"/>
        <end position="409"/>
    </location>
</feature>
<feature type="compositionally biased region" description="Polar residues" evidence="5">
    <location>
        <begin position="52"/>
        <end position="66"/>
    </location>
</feature>
<dbReference type="GO" id="GO:0032958">
    <property type="term" value="P:inositol phosphate biosynthetic process"/>
    <property type="evidence" value="ECO:0007669"/>
    <property type="project" value="InterPro"/>
</dbReference>
<dbReference type="SUPFAM" id="SSF56104">
    <property type="entry name" value="SAICAR synthase-like"/>
    <property type="match status" value="1"/>
</dbReference>
<keyword evidence="7" id="KW-1185">Reference proteome</keyword>
<dbReference type="Pfam" id="PF03770">
    <property type="entry name" value="IPK"/>
    <property type="match status" value="1"/>
</dbReference>
<keyword evidence="2 4" id="KW-0808">Transferase</keyword>
<dbReference type="InParanoid" id="I2H8Y8"/>
<name>I2H8Y8_HENB6</name>
<gene>
    <name evidence="6" type="primary">TBLA0I01820</name>
    <name evidence="6" type="ORF">TBLA_0I01820</name>
</gene>
<dbReference type="GO" id="GO:0008440">
    <property type="term" value="F:inositol-1,4,5-trisphosphate 3-kinase activity"/>
    <property type="evidence" value="ECO:0007669"/>
    <property type="project" value="TreeGrafter"/>
</dbReference>
<dbReference type="FunCoup" id="I2H8Y8">
    <property type="interactions" value="224"/>
</dbReference>
<dbReference type="Proteomes" id="UP000002866">
    <property type="component" value="Chromosome 9"/>
</dbReference>
<feature type="compositionally biased region" description="Basic residues" evidence="5">
    <location>
        <begin position="375"/>
        <end position="390"/>
    </location>
</feature>
<accession>I2H8Y8</accession>
<comment type="similarity">
    <text evidence="1 4">Belongs to the inositol phosphokinase (IPK) family.</text>
</comment>
<dbReference type="GO" id="GO:0005634">
    <property type="term" value="C:nucleus"/>
    <property type="evidence" value="ECO:0007669"/>
    <property type="project" value="TreeGrafter"/>
</dbReference>
<feature type="region of interest" description="Disordered" evidence="5">
    <location>
        <begin position="347"/>
        <end position="395"/>
    </location>
</feature>
<evidence type="ECO:0000256" key="5">
    <source>
        <dbReference type="SAM" id="MobiDB-lite"/>
    </source>
</evidence>
<evidence type="ECO:0000313" key="6">
    <source>
        <dbReference type="EMBL" id="CCH62840.1"/>
    </source>
</evidence>
<feature type="region of interest" description="Disordered" evidence="5">
    <location>
        <begin position="400"/>
        <end position="419"/>
    </location>
</feature>
<dbReference type="InterPro" id="IPR005522">
    <property type="entry name" value="IPK"/>
</dbReference>
<dbReference type="OrthoDB" id="2573163at2759"/>
<dbReference type="eggNOG" id="KOG1620">
    <property type="taxonomic scope" value="Eukaryota"/>
</dbReference>
<dbReference type="STRING" id="1071380.I2H8Y8"/>
<organism evidence="6 7">
    <name type="scientific">Henningerozyma blattae (strain ATCC 34711 / CBS 6284 / DSM 70876 / NBRC 10599 / NRRL Y-10934 / UCD 77-7)</name>
    <name type="common">Yeast</name>
    <name type="synonym">Tetrapisispora blattae</name>
    <dbReference type="NCBI Taxonomy" id="1071380"/>
    <lineage>
        <taxon>Eukaryota</taxon>
        <taxon>Fungi</taxon>
        <taxon>Dikarya</taxon>
        <taxon>Ascomycota</taxon>
        <taxon>Saccharomycotina</taxon>
        <taxon>Saccharomycetes</taxon>
        <taxon>Saccharomycetales</taxon>
        <taxon>Saccharomycetaceae</taxon>
        <taxon>Henningerozyma</taxon>
    </lineage>
</organism>
<dbReference type="PANTHER" id="PTHR12400:SF21">
    <property type="entry name" value="KINASE"/>
    <property type="match status" value="1"/>
</dbReference>
<feature type="compositionally biased region" description="Polar residues" evidence="5">
    <location>
        <begin position="864"/>
        <end position="873"/>
    </location>
</feature>
<feature type="region of interest" description="Disordered" evidence="5">
    <location>
        <begin position="108"/>
        <end position="181"/>
    </location>
</feature>
<dbReference type="GO" id="GO:0005737">
    <property type="term" value="C:cytoplasm"/>
    <property type="evidence" value="ECO:0007669"/>
    <property type="project" value="TreeGrafter"/>
</dbReference>
<keyword evidence="3 4" id="KW-0418">Kinase</keyword>
<reference evidence="6 7" key="1">
    <citation type="journal article" date="2011" name="Proc. Natl. Acad. Sci. U.S.A.">
        <title>Evolutionary erosion of yeast sex chromosomes by mating-type switching accidents.</title>
        <authorList>
            <person name="Gordon J.L."/>
            <person name="Armisen D."/>
            <person name="Proux-Wera E."/>
            <person name="Oheigeartaigh S.S."/>
            <person name="Byrne K.P."/>
            <person name="Wolfe K.H."/>
        </authorList>
    </citation>
    <scope>NUCLEOTIDE SEQUENCE [LARGE SCALE GENOMIC DNA]</scope>
    <source>
        <strain evidence="7">ATCC 34711 / CBS 6284 / DSM 70876 / NBRC 10599 / NRRL Y-10934 / UCD 77-7</strain>
    </source>
</reference>
<feature type="compositionally biased region" description="Basic and acidic residues" evidence="5">
    <location>
        <begin position="108"/>
        <end position="117"/>
    </location>
</feature>
<feature type="region of interest" description="Disordered" evidence="5">
    <location>
        <begin position="815"/>
        <end position="903"/>
    </location>
</feature>
<evidence type="ECO:0000256" key="3">
    <source>
        <dbReference type="ARBA" id="ARBA00022777"/>
    </source>
</evidence>
<feature type="region of interest" description="Disordered" evidence="5">
    <location>
        <begin position="1"/>
        <end position="82"/>
    </location>
</feature>
<dbReference type="HOGENOM" id="CLU_004422_0_0_1"/>
<dbReference type="KEGG" id="tbl:TBLA_0I01820"/>